<keyword evidence="1" id="KW-0520">NAD</keyword>
<dbReference type="EMBL" id="LWHJ01000028">
    <property type="protein sequence ID" value="OAQ39216.1"/>
    <property type="molecule type" value="Genomic_DNA"/>
</dbReference>
<sequence>MKAVVYSTQPFEKEFLAKANQKMHEITLISNALGMDTVNFAEGKDAVIVFTKDDLSAPVIQKLKEFGIKYITTRSADTTNIDKKAASAAGMKVANVPEDFSNLTKAGAYQKIAEQSIKNLNNWQANKCVGKACACGISCQKDFNSSKDSLSDDTQIL</sequence>
<evidence type="ECO:0000256" key="1">
    <source>
        <dbReference type="ARBA" id="ARBA00023027"/>
    </source>
</evidence>
<dbReference type="AlphaFoldDB" id="A0A179DDV2"/>
<gene>
    <name evidence="3" type="ORF">A5893_11150</name>
</gene>
<dbReference type="Pfam" id="PF00389">
    <property type="entry name" value="2-Hacid_dh"/>
    <property type="match status" value="1"/>
</dbReference>
<reference evidence="3 4" key="2">
    <citation type="submission" date="2016-06" db="EMBL/GenBank/DDBJ databases">
        <title>Pedobacter psychrophilus sp. nov., isolated from Antarctic fragmentary rock.</title>
        <authorList>
            <person name="Svec P."/>
        </authorList>
    </citation>
    <scope>NUCLEOTIDE SEQUENCE [LARGE SCALE GENOMIC DNA]</scope>
    <source>
        <strain evidence="3 4">CCM 8644</strain>
    </source>
</reference>
<evidence type="ECO:0000313" key="3">
    <source>
        <dbReference type="EMBL" id="OAQ39216.1"/>
    </source>
</evidence>
<keyword evidence="4" id="KW-1185">Reference proteome</keyword>
<proteinExistence type="predicted"/>
<dbReference type="PANTHER" id="PTHR43026">
    <property type="entry name" value="2-HYDROXYACID DEHYDROGENASE HOMOLOG 1-RELATED"/>
    <property type="match status" value="1"/>
</dbReference>
<comment type="caution">
    <text evidence="3">The sequence shown here is derived from an EMBL/GenBank/DDBJ whole genome shotgun (WGS) entry which is preliminary data.</text>
</comment>
<dbReference type="Proteomes" id="UP000078459">
    <property type="component" value="Unassembled WGS sequence"/>
</dbReference>
<reference evidence="3 4" key="1">
    <citation type="submission" date="2016-04" db="EMBL/GenBank/DDBJ databases">
        <authorList>
            <person name="Evans L.H."/>
            <person name="Alamgir A."/>
            <person name="Owens N."/>
            <person name="Weber N.D."/>
            <person name="Virtaneva K."/>
            <person name="Barbian K."/>
            <person name="Babar A."/>
            <person name="Rosenke K."/>
        </authorList>
    </citation>
    <scope>NUCLEOTIDE SEQUENCE [LARGE SCALE GENOMIC DNA]</scope>
    <source>
        <strain evidence="3 4">CCM 8644</strain>
    </source>
</reference>
<dbReference type="Gene3D" id="3.40.50.720">
    <property type="entry name" value="NAD(P)-binding Rossmann-like Domain"/>
    <property type="match status" value="1"/>
</dbReference>
<protein>
    <recommendedName>
        <fullName evidence="2">D-isomer specific 2-hydroxyacid dehydrogenase catalytic domain-containing protein</fullName>
    </recommendedName>
</protein>
<dbReference type="InterPro" id="IPR006139">
    <property type="entry name" value="D-isomer_2_OHA_DH_cat_dom"/>
</dbReference>
<name>A0A179DDV2_9SPHI</name>
<dbReference type="SUPFAM" id="SSF52283">
    <property type="entry name" value="Formate/glycerate dehydrogenase catalytic domain-like"/>
    <property type="match status" value="1"/>
</dbReference>
<dbReference type="GO" id="GO:0008720">
    <property type="term" value="F:D-lactate dehydrogenase (NAD+) activity"/>
    <property type="evidence" value="ECO:0007669"/>
    <property type="project" value="TreeGrafter"/>
</dbReference>
<evidence type="ECO:0000259" key="2">
    <source>
        <dbReference type="Pfam" id="PF00389"/>
    </source>
</evidence>
<dbReference type="RefSeq" id="WP_068822741.1">
    <property type="nucleotide sequence ID" value="NZ_LWHJ01000028.1"/>
</dbReference>
<dbReference type="STRING" id="1826909.A5893_11150"/>
<dbReference type="GO" id="GO:0051287">
    <property type="term" value="F:NAD binding"/>
    <property type="evidence" value="ECO:0007669"/>
    <property type="project" value="InterPro"/>
</dbReference>
<dbReference type="PANTHER" id="PTHR43026:SF1">
    <property type="entry name" value="2-HYDROXYACID DEHYDROGENASE HOMOLOG 1-RELATED"/>
    <property type="match status" value="1"/>
</dbReference>
<accession>A0A179DDV2</accession>
<dbReference type="OrthoDB" id="1522997at2"/>
<evidence type="ECO:0000313" key="4">
    <source>
        <dbReference type="Proteomes" id="UP000078459"/>
    </source>
</evidence>
<dbReference type="InterPro" id="IPR058205">
    <property type="entry name" value="D-LDH-like"/>
</dbReference>
<organism evidence="3 4">
    <name type="scientific">Pedobacter psychrophilus</name>
    <dbReference type="NCBI Taxonomy" id="1826909"/>
    <lineage>
        <taxon>Bacteria</taxon>
        <taxon>Pseudomonadati</taxon>
        <taxon>Bacteroidota</taxon>
        <taxon>Sphingobacteriia</taxon>
        <taxon>Sphingobacteriales</taxon>
        <taxon>Sphingobacteriaceae</taxon>
        <taxon>Pedobacter</taxon>
    </lineage>
</organism>
<feature type="domain" description="D-isomer specific 2-hydroxyacid dehydrogenase catalytic" evidence="2">
    <location>
        <begin position="5"/>
        <end position="123"/>
    </location>
</feature>